<evidence type="ECO:0000313" key="5">
    <source>
        <dbReference type="Proteomes" id="UP001165667"/>
    </source>
</evidence>
<dbReference type="Proteomes" id="UP001165667">
    <property type="component" value="Unassembled WGS sequence"/>
</dbReference>
<dbReference type="PIRSF" id="PIRSF006487">
    <property type="entry name" value="GcvT"/>
    <property type="match status" value="1"/>
</dbReference>
<dbReference type="InterPro" id="IPR027266">
    <property type="entry name" value="TrmE/GcvT-like"/>
</dbReference>
<sequence length="373" mass="40301">MAMLRHSPYHHRFVQLGAQFVERIGFAAPSVFSTTEDEHRATRERVGLFDVYYQVPIEVAGADAEAVLNQVLVADISRQPVGRVVYAAPCNAEGGMIDDLTCYRLEPDRFWLVPTPSRVDAVLATLRRAAEGRHAVVTALGYKNAYLSVQGPNSRELLQGLTESDLSTTALAYFSLKLMTLADVPMLVSRTGYSGELGYELFYPSEYAEHVLDTLLAAGRPLGVLPCGLGALRSLRIEKRYPLYGLDLDESTTPIEAGLGWTVKLTKPAFQGREVLARQKAKGTERQLVLLLMAPDAPLPPVGTAVGHSGEAVGRVTSADRGHTVGRTLAMAYVPPALAVDGQEVSIAGGATEWAAVVSTRPAYDPEGLRLRG</sequence>
<dbReference type="RefSeq" id="WP_282584102.1">
    <property type="nucleotide sequence ID" value="NZ_JAMOIM010000003.1"/>
</dbReference>
<dbReference type="InterPro" id="IPR006222">
    <property type="entry name" value="GCVT_N"/>
</dbReference>
<dbReference type="Pfam" id="PF08669">
    <property type="entry name" value="GCV_T_C"/>
    <property type="match status" value="1"/>
</dbReference>
<name>A0AA42CHN9_9HYPH</name>
<organism evidence="4 5">
    <name type="scientific">Lichenifustis flavocetrariae</name>
    <dbReference type="NCBI Taxonomy" id="2949735"/>
    <lineage>
        <taxon>Bacteria</taxon>
        <taxon>Pseudomonadati</taxon>
        <taxon>Pseudomonadota</taxon>
        <taxon>Alphaproteobacteria</taxon>
        <taxon>Hyphomicrobiales</taxon>
        <taxon>Lichenihabitantaceae</taxon>
        <taxon>Lichenifustis</taxon>
    </lineage>
</organism>
<gene>
    <name evidence="4" type="ORF">M8523_06865</name>
</gene>
<dbReference type="InterPro" id="IPR013977">
    <property type="entry name" value="GcvT_C"/>
</dbReference>
<evidence type="ECO:0000313" key="4">
    <source>
        <dbReference type="EMBL" id="MCW6507743.1"/>
    </source>
</evidence>
<dbReference type="AlphaFoldDB" id="A0AA42CHN9"/>
<protein>
    <submittedName>
        <fullName evidence="4">Aminomethyltransferase family protein</fullName>
    </submittedName>
</protein>
<dbReference type="EMBL" id="JAMOIM010000003">
    <property type="protein sequence ID" value="MCW6507743.1"/>
    <property type="molecule type" value="Genomic_DNA"/>
</dbReference>
<reference evidence="4" key="1">
    <citation type="submission" date="2022-05" db="EMBL/GenBank/DDBJ databases">
        <authorList>
            <person name="Pankratov T."/>
        </authorList>
    </citation>
    <scope>NUCLEOTIDE SEQUENCE</scope>
    <source>
        <strain evidence="4">BP6-180914</strain>
    </source>
</reference>
<dbReference type="PANTHER" id="PTHR43757:SF2">
    <property type="entry name" value="AMINOMETHYLTRANSFERASE, MITOCHONDRIAL"/>
    <property type="match status" value="1"/>
</dbReference>
<dbReference type="InterPro" id="IPR029043">
    <property type="entry name" value="GcvT/YgfZ_C"/>
</dbReference>
<dbReference type="SUPFAM" id="SSF101790">
    <property type="entry name" value="Aminomethyltransferase beta-barrel domain"/>
    <property type="match status" value="1"/>
</dbReference>
<feature type="binding site" evidence="1">
    <location>
        <position position="200"/>
    </location>
    <ligand>
        <name>substrate</name>
    </ligand>
</feature>
<dbReference type="Gene3D" id="3.30.1360.120">
    <property type="entry name" value="Probable tRNA modification gtpase trme, domain 1"/>
    <property type="match status" value="1"/>
</dbReference>
<dbReference type="InterPro" id="IPR028896">
    <property type="entry name" value="GcvT/YgfZ/DmdA"/>
</dbReference>
<dbReference type="PANTHER" id="PTHR43757">
    <property type="entry name" value="AMINOMETHYLTRANSFERASE"/>
    <property type="match status" value="1"/>
</dbReference>
<accession>A0AA42CHN9</accession>
<feature type="domain" description="GCVT N-terminal" evidence="2">
    <location>
        <begin position="10"/>
        <end position="267"/>
    </location>
</feature>
<dbReference type="GO" id="GO:0005829">
    <property type="term" value="C:cytosol"/>
    <property type="evidence" value="ECO:0007669"/>
    <property type="project" value="TreeGrafter"/>
</dbReference>
<evidence type="ECO:0000256" key="1">
    <source>
        <dbReference type="PIRSR" id="PIRSR006487-1"/>
    </source>
</evidence>
<feature type="domain" description="Aminomethyltransferase C-terminal" evidence="3">
    <location>
        <begin position="286"/>
        <end position="365"/>
    </location>
</feature>
<dbReference type="SUPFAM" id="SSF103025">
    <property type="entry name" value="Folate-binding domain"/>
    <property type="match status" value="1"/>
</dbReference>
<dbReference type="Pfam" id="PF01571">
    <property type="entry name" value="GCV_T"/>
    <property type="match status" value="1"/>
</dbReference>
<proteinExistence type="predicted"/>
<evidence type="ECO:0000259" key="2">
    <source>
        <dbReference type="Pfam" id="PF01571"/>
    </source>
</evidence>
<comment type="caution">
    <text evidence="4">The sequence shown here is derived from an EMBL/GenBank/DDBJ whole genome shotgun (WGS) entry which is preliminary data.</text>
</comment>
<evidence type="ECO:0000259" key="3">
    <source>
        <dbReference type="Pfam" id="PF08669"/>
    </source>
</evidence>
<keyword evidence="5" id="KW-1185">Reference proteome</keyword>